<evidence type="ECO:0000313" key="2">
    <source>
        <dbReference type="Proteomes" id="UP000789901"/>
    </source>
</evidence>
<proteinExistence type="predicted"/>
<dbReference type="Proteomes" id="UP000789901">
    <property type="component" value="Unassembled WGS sequence"/>
</dbReference>
<protein>
    <submittedName>
        <fullName evidence="1">25244_t:CDS:1</fullName>
    </submittedName>
</protein>
<organism evidence="1 2">
    <name type="scientific">Gigaspora margarita</name>
    <dbReference type="NCBI Taxonomy" id="4874"/>
    <lineage>
        <taxon>Eukaryota</taxon>
        <taxon>Fungi</taxon>
        <taxon>Fungi incertae sedis</taxon>
        <taxon>Mucoromycota</taxon>
        <taxon>Glomeromycotina</taxon>
        <taxon>Glomeromycetes</taxon>
        <taxon>Diversisporales</taxon>
        <taxon>Gigasporaceae</taxon>
        <taxon>Gigaspora</taxon>
    </lineage>
</organism>
<keyword evidence="2" id="KW-1185">Reference proteome</keyword>
<feature type="non-terminal residue" evidence="1">
    <location>
        <position position="1"/>
    </location>
</feature>
<sequence length="69" mass="7807">LAEYKKIDLTKKASVLFAVQLIDKAEDLTNAITIIKLNISPGEIPPKNNKGIIPFFAFREVKEYSWGKE</sequence>
<reference evidence="1 2" key="1">
    <citation type="submission" date="2021-06" db="EMBL/GenBank/DDBJ databases">
        <authorList>
            <person name="Kallberg Y."/>
            <person name="Tangrot J."/>
            <person name="Rosling A."/>
        </authorList>
    </citation>
    <scope>NUCLEOTIDE SEQUENCE [LARGE SCALE GENOMIC DNA]</scope>
    <source>
        <strain evidence="1 2">120-4 pot B 10/14</strain>
    </source>
</reference>
<accession>A0ABN7XCU2</accession>
<comment type="caution">
    <text evidence="1">The sequence shown here is derived from an EMBL/GenBank/DDBJ whole genome shotgun (WGS) entry which is preliminary data.</text>
</comment>
<dbReference type="EMBL" id="CAJVQB010116752">
    <property type="protein sequence ID" value="CAG8852845.1"/>
    <property type="molecule type" value="Genomic_DNA"/>
</dbReference>
<evidence type="ECO:0000313" key="1">
    <source>
        <dbReference type="EMBL" id="CAG8852845.1"/>
    </source>
</evidence>
<gene>
    <name evidence="1" type="ORF">GMARGA_LOCUS41666</name>
</gene>
<name>A0ABN7XCU2_GIGMA</name>